<dbReference type="CDD" id="cd04216">
    <property type="entry name" value="Phytocyanin"/>
    <property type="match status" value="1"/>
</dbReference>
<dbReference type="GO" id="GO:0046872">
    <property type="term" value="F:metal ion binding"/>
    <property type="evidence" value="ECO:0007669"/>
    <property type="project" value="UniProtKB-KW"/>
</dbReference>
<dbReference type="Proteomes" id="UP001633002">
    <property type="component" value="Unassembled WGS sequence"/>
</dbReference>
<dbReference type="PANTHER" id="PTHR33021:SF350">
    <property type="entry name" value="UCLACYANIN-2"/>
    <property type="match status" value="1"/>
</dbReference>
<evidence type="ECO:0000256" key="4">
    <source>
        <dbReference type="SAM" id="SignalP"/>
    </source>
</evidence>
<feature type="chain" id="PRO_5044893629" description="Phytocyanin domain-containing protein" evidence="4">
    <location>
        <begin position="36"/>
        <end position="135"/>
    </location>
</feature>
<dbReference type="AlphaFoldDB" id="A0ABD3IBA6"/>
<comment type="caution">
    <text evidence="6">The sequence shown here is derived from an EMBL/GenBank/DDBJ whole genome shotgun (WGS) entry which is preliminary data.</text>
</comment>
<feature type="domain" description="Phytocyanin" evidence="5">
    <location>
        <begin position="36"/>
        <end position="135"/>
    </location>
</feature>
<dbReference type="Pfam" id="PF02298">
    <property type="entry name" value="Cu_bind_like"/>
    <property type="match status" value="1"/>
</dbReference>
<dbReference type="InterPro" id="IPR008972">
    <property type="entry name" value="Cupredoxin"/>
</dbReference>
<evidence type="ECO:0000313" key="7">
    <source>
        <dbReference type="Proteomes" id="UP001633002"/>
    </source>
</evidence>
<evidence type="ECO:0000256" key="3">
    <source>
        <dbReference type="ARBA" id="ARBA00023180"/>
    </source>
</evidence>
<evidence type="ECO:0000313" key="6">
    <source>
        <dbReference type="EMBL" id="KAL3700922.1"/>
    </source>
</evidence>
<keyword evidence="3" id="KW-0325">Glycoprotein</keyword>
<accession>A0ABD3IBA6</accession>
<keyword evidence="2" id="KW-0186">Copper</keyword>
<dbReference type="Gene3D" id="2.60.40.420">
    <property type="entry name" value="Cupredoxins - blue copper proteins"/>
    <property type="match status" value="1"/>
</dbReference>
<dbReference type="PROSITE" id="PS00196">
    <property type="entry name" value="COPPER_BLUE"/>
    <property type="match status" value="1"/>
</dbReference>
<gene>
    <name evidence="6" type="ORF">R1sor_018944</name>
</gene>
<sequence length="135" mass="14426">MAFVGRSNQGSGSAVSSKGLILVLCVLLVAQSAAASNIVVGGSRGWTLGVNYNTWASKTTVRTRDTLVFKYSKLLHDVVVVTKTNFYNCNANRPLAKFKTGTDFVKFSKPGTHYVICGVPGHCKAGMKLAINVRA</sequence>
<proteinExistence type="predicted"/>
<dbReference type="SUPFAM" id="SSF49503">
    <property type="entry name" value="Cupredoxins"/>
    <property type="match status" value="1"/>
</dbReference>
<dbReference type="InterPro" id="IPR039391">
    <property type="entry name" value="Phytocyanin-like"/>
</dbReference>
<dbReference type="InterPro" id="IPR003245">
    <property type="entry name" value="Phytocyanin_dom"/>
</dbReference>
<evidence type="ECO:0000256" key="1">
    <source>
        <dbReference type="ARBA" id="ARBA00022723"/>
    </source>
</evidence>
<keyword evidence="1" id="KW-0479">Metal-binding</keyword>
<protein>
    <recommendedName>
        <fullName evidence="5">Phytocyanin domain-containing protein</fullName>
    </recommendedName>
</protein>
<name>A0ABD3IBA6_9MARC</name>
<feature type="signal peptide" evidence="4">
    <location>
        <begin position="1"/>
        <end position="35"/>
    </location>
</feature>
<keyword evidence="7" id="KW-1185">Reference proteome</keyword>
<dbReference type="PROSITE" id="PS51485">
    <property type="entry name" value="PHYTOCYANIN"/>
    <property type="match status" value="1"/>
</dbReference>
<keyword evidence="4" id="KW-0732">Signal</keyword>
<reference evidence="6 7" key="1">
    <citation type="submission" date="2024-09" db="EMBL/GenBank/DDBJ databases">
        <title>Chromosome-scale assembly of Riccia sorocarpa.</title>
        <authorList>
            <person name="Paukszto L."/>
        </authorList>
    </citation>
    <scope>NUCLEOTIDE SEQUENCE [LARGE SCALE GENOMIC DNA]</scope>
    <source>
        <strain evidence="6">LP-2024</strain>
        <tissue evidence="6">Aerial parts of the thallus</tissue>
    </source>
</reference>
<dbReference type="FunFam" id="2.60.40.420:FF:000003">
    <property type="entry name" value="Blue copper"/>
    <property type="match status" value="1"/>
</dbReference>
<evidence type="ECO:0000259" key="5">
    <source>
        <dbReference type="PROSITE" id="PS51485"/>
    </source>
</evidence>
<dbReference type="EMBL" id="JBJQOH010000001">
    <property type="protein sequence ID" value="KAL3700922.1"/>
    <property type="molecule type" value="Genomic_DNA"/>
</dbReference>
<evidence type="ECO:0000256" key="2">
    <source>
        <dbReference type="ARBA" id="ARBA00023008"/>
    </source>
</evidence>
<dbReference type="InterPro" id="IPR028871">
    <property type="entry name" value="BlueCu_1_BS"/>
</dbReference>
<organism evidence="6 7">
    <name type="scientific">Riccia sorocarpa</name>
    <dbReference type="NCBI Taxonomy" id="122646"/>
    <lineage>
        <taxon>Eukaryota</taxon>
        <taxon>Viridiplantae</taxon>
        <taxon>Streptophyta</taxon>
        <taxon>Embryophyta</taxon>
        <taxon>Marchantiophyta</taxon>
        <taxon>Marchantiopsida</taxon>
        <taxon>Marchantiidae</taxon>
        <taxon>Marchantiales</taxon>
        <taxon>Ricciaceae</taxon>
        <taxon>Riccia</taxon>
    </lineage>
</organism>
<dbReference type="PANTHER" id="PTHR33021">
    <property type="entry name" value="BLUE COPPER PROTEIN"/>
    <property type="match status" value="1"/>
</dbReference>